<sequence length="409" mass="46799">MPVRKWVSRGGWKRLLAVGAVFSTALAFIHLLARSTLDYSWLELDDRSPEDACNCTKLLLRDPEEIDRAKILSITVDFRSKARSSDAQLMELAENCESFRLGRKYLPFPLSPEEASFPIAYSIVQTFERLLRAVYAPQNLYCIHVDKKASASFLSAVWKITSCFDNVFIASQLERVVYASWSRVQADLNCMADLYKRSSSWKYFINLCGQDFPIKTNLEMVRKLKALRGGNSLETEKPPLVKEVRWKKQYEIFNGAIRRTNHDKAPPPIQIPMYVGGAYIVVNRGFVRFVLEDPQAHALMEWSKDGYSPDEFLWATLQRMPGVPGSIPTNHRYDVTDVNALARLIKWQYFEGVESKGAMYPPCSGQHVRAICVYGVGDLGWMLQKPQLFANKFDTDMDPFAVRCLEKYL</sequence>
<evidence type="ECO:0008006" key="13">
    <source>
        <dbReference type="Google" id="ProtNLM"/>
    </source>
</evidence>
<keyword evidence="3" id="KW-0328">Glycosyltransferase</keyword>
<evidence type="ECO:0000256" key="3">
    <source>
        <dbReference type="ARBA" id="ARBA00022676"/>
    </source>
</evidence>
<protein>
    <recommendedName>
        <fullName evidence="13">Beta-1,3-galactosyl-O-glycosyl-glycoprotein beta-1,6-N-acetylglucosaminyltransferase</fullName>
    </recommendedName>
</protein>
<evidence type="ECO:0000256" key="6">
    <source>
        <dbReference type="ARBA" id="ARBA00022968"/>
    </source>
</evidence>
<keyword evidence="5" id="KW-0812">Transmembrane</keyword>
<evidence type="ECO:0000256" key="5">
    <source>
        <dbReference type="ARBA" id="ARBA00022692"/>
    </source>
</evidence>
<evidence type="ECO:0000256" key="7">
    <source>
        <dbReference type="ARBA" id="ARBA00022989"/>
    </source>
</evidence>
<evidence type="ECO:0000256" key="1">
    <source>
        <dbReference type="ARBA" id="ARBA00004323"/>
    </source>
</evidence>
<proteinExistence type="inferred from homology"/>
<comment type="similarity">
    <text evidence="10">Belongs to the glycosyltransferase 14 family.</text>
</comment>
<dbReference type="OrthoDB" id="2019572at2759"/>
<dbReference type="GO" id="GO:0000139">
    <property type="term" value="C:Golgi membrane"/>
    <property type="evidence" value="ECO:0007669"/>
    <property type="project" value="UniProtKB-SubCell"/>
</dbReference>
<keyword evidence="6" id="KW-0735">Signal-anchor</keyword>
<dbReference type="GO" id="GO:0003829">
    <property type="term" value="F:beta-1,3-galactosyl-O-glycosyl-glycoprotein beta-1,6-N-acetylglucosaminyltransferase activity"/>
    <property type="evidence" value="ECO:0007669"/>
    <property type="project" value="TreeGrafter"/>
</dbReference>
<comment type="subcellular location">
    <subcellularLocation>
        <location evidence="1">Golgi apparatus membrane</location>
        <topology evidence="1">Single-pass type II membrane protein</topology>
    </subcellularLocation>
</comment>
<organism evidence="11 12">
    <name type="scientific">Albula glossodonta</name>
    <name type="common">roundjaw bonefish</name>
    <dbReference type="NCBI Taxonomy" id="121402"/>
    <lineage>
        <taxon>Eukaryota</taxon>
        <taxon>Metazoa</taxon>
        <taxon>Chordata</taxon>
        <taxon>Craniata</taxon>
        <taxon>Vertebrata</taxon>
        <taxon>Euteleostomi</taxon>
        <taxon>Actinopterygii</taxon>
        <taxon>Neopterygii</taxon>
        <taxon>Teleostei</taxon>
        <taxon>Albuliformes</taxon>
        <taxon>Albulidae</taxon>
        <taxon>Albula</taxon>
    </lineage>
</organism>
<evidence type="ECO:0000256" key="2">
    <source>
        <dbReference type="ARBA" id="ARBA00004922"/>
    </source>
</evidence>
<keyword evidence="9" id="KW-0325">Glycoprotein</keyword>
<dbReference type="PANTHER" id="PTHR19297">
    <property type="entry name" value="GLYCOSYLTRANSFERASE 14 FAMILY MEMBER"/>
    <property type="match status" value="1"/>
</dbReference>
<evidence type="ECO:0000313" key="12">
    <source>
        <dbReference type="Proteomes" id="UP000824540"/>
    </source>
</evidence>
<evidence type="ECO:0000313" key="11">
    <source>
        <dbReference type="EMBL" id="KAG9337216.1"/>
    </source>
</evidence>
<dbReference type="InterPro" id="IPR003406">
    <property type="entry name" value="Glyco_trans_14"/>
</dbReference>
<feature type="non-terminal residue" evidence="11">
    <location>
        <position position="1"/>
    </location>
</feature>
<keyword evidence="7" id="KW-1133">Transmembrane helix</keyword>
<gene>
    <name evidence="11" type="ORF">JZ751_029696</name>
</gene>
<keyword evidence="4" id="KW-0808">Transferase</keyword>
<evidence type="ECO:0000256" key="9">
    <source>
        <dbReference type="ARBA" id="ARBA00023180"/>
    </source>
</evidence>
<comment type="pathway">
    <text evidence="2">Protein modification; protein glycosylation.</text>
</comment>
<dbReference type="AlphaFoldDB" id="A0A8T2NBK1"/>
<accession>A0A8T2NBK1</accession>
<dbReference type="Pfam" id="PF02485">
    <property type="entry name" value="Branch"/>
    <property type="match status" value="1"/>
</dbReference>
<dbReference type="Proteomes" id="UP000824540">
    <property type="component" value="Unassembled WGS sequence"/>
</dbReference>
<dbReference type="EMBL" id="JAFBMS010000093">
    <property type="protein sequence ID" value="KAG9337216.1"/>
    <property type="molecule type" value="Genomic_DNA"/>
</dbReference>
<comment type="caution">
    <text evidence="11">The sequence shown here is derived from an EMBL/GenBank/DDBJ whole genome shotgun (WGS) entry which is preliminary data.</text>
</comment>
<evidence type="ECO:0000256" key="4">
    <source>
        <dbReference type="ARBA" id="ARBA00022679"/>
    </source>
</evidence>
<name>A0A8T2NBK1_9TELE</name>
<keyword evidence="8" id="KW-0472">Membrane</keyword>
<keyword evidence="12" id="KW-1185">Reference proteome</keyword>
<dbReference type="PANTHER" id="PTHR19297:SF96">
    <property type="entry name" value="BETA-1,3-GALACTOSYL-O-GLYCOSYL-GLYCOPROTEIN BETA-1,6-N-ACETYLGLUCOSAMINYLTRANSFERASE"/>
    <property type="match status" value="1"/>
</dbReference>
<evidence type="ECO:0000256" key="10">
    <source>
        <dbReference type="ARBA" id="ARBA00038150"/>
    </source>
</evidence>
<reference evidence="11" key="1">
    <citation type="thesis" date="2021" institute="BYU ScholarsArchive" country="Provo, UT, USA">
        <title>Applications of and Algorithms for Genome Assembly and Genomic Analyses with an Emphasis on Marine Teleosts.</title>
        <authorList>
            <person name="Pickett B.D."/>
        </authorList>
    </citation>
    <scope>NUCLEOTIDE SEQUENCE</scope>
    <source>
        <strain evidence="11">HI-2016</strain>
    </source>
</reference>
<evidence type="ECO:0000256" key="8">
    <source>
        <dbReference type="ARBA" id="ARBA00023136"/>
    </source>
</evidence>